<evidence type="ECO:0000256" key="6">
    <source>
        <dbReference type="SAM" id="Phobius"/>
    </source>
</evidence>
<feature type="transmembrane region" description="Helical" evidence="6">
    <location>
        <begin position="504"/>
        <end position="524"/>
    </location>
</feature>
<feature type="transmembrane region" description="Helical" evidence="6">
    <location>
        <begin position="39"/>
        <end position="61"/>
    </location>
</feature>
<evidence type="ECO:0000313" key="8">
    <source>
        <dbReference type="Proteomes" id="UP000054321"/>
    </source>
</evidence>
<dbReference type="EMBL" id="KN832872">
    <property type="protein sequence ID" value="KIN05299.1"/>
    <property type="molecule type" value="Genomic_DNA"/>
</dbReference>
<evidence type="ECO:0000256" key="1">
    <source>
        <dbReference type="ARBA" id="ARBA00004141"/>
    </source>
</evidence>
<evidence type="ECO:0000256" key="3">
    <source>
        <dbReference type="ARBA" id="ARBA00022692"/>
    </source>
</evidence>
<feature type="transmembrane region" description="Helical" evidence="6">
    <location>
        <begin position="323"/>
        <end position="348"/>
    </location>
</feature>
<evidence type="ECO:0000313" key="7">
    <source>
        <dbReference type="EMBL" id="KIN05299.1"/>
    </source>
</evidence>
<keyword evidence="5 6" id="KW-0472">Membrane</keyword>
<dbReference type="STRING" id="913774.A0A0C3D222"/>
<feature type="transmembrane region" description="Helical" evidence="6">
    <location>
        <begin position="468"/>
        <end position="492"/>
    </location>
</feature>
<dbReference type="PANTHER" id="PTHR45649">
    <property type="entry name" value="AMINO-ACID PERMEASE BAT1"/>
    <property type="match status" value="1"/>
</dbReference>
<dbReference type="HOGENOM" id="CLU_004495_6_1_1"/>
<dbReference type="GO" id="GO:0016020">
    <property type="term" value="C:membrane"/>
    <property type="evidence" value="ECO:0007669"/>
    <property type="project" value="UniProtKB-SubCell"/>
</dbReference>
<feature type="transmembrane region" description="Helical" evidence="6">
    <location>
        <begin position="202"/>
        <end position="222"/>
    </location>
</feature>
<feature type="transmembrane region" description="Helical" evidence="6">
    <location>
        <begin position="242"/>
        <end position="263"/>
    </location>
</feature>
<dbReference type="Proteomes" id="UP000054321">
    <property type="component" value="Unassembled WGS sequence"/>
</dbReference>
<keyword evidence="3 6" id="KW-0812">Transmembrane</keyword>
<keyword evidence="2" id="KW-0813">Transport</keyword>
<feature type="transmembrane region" description="Helical" evidence="6">
    <location>
        <begin position="126"/>
        <end position="150"/>
    </location>
</feature>
<reference evidence="7 8" key="1">
    <citation type="submission" date="2014-04" db="EMBL/GenBank/DDBJ databases">
        <authorList>
            <consortium name="DOE Joint Genome Institute"/>
            <person name="Kuo A."/>
            <person name="Martino E."/>
            <person name="Perotto S."/>
            <person name="Kohler A."/>
            <person name="Nagy L.G."/>
            <person name="Floudas D."/>
            <person name="Copeland A."/>
            <person name="Barry K.W."/>
            <person name="Cichocki N."/>
            <person name="Veneault-Fourrey C."/>
            <person name="LaButti K."/>
            <person name="Lindquist E.A."/>
            <person name="Lipzen A."/>
            <person name="Lundell T."/>
            <person name="Morin E."/>
            <person name="Murat C."/>
            <person name="Sun H."/>
            <person name="Tunlid A."/>
            <person name="Henrissat B."/>
            <person name="Grigoriev I.V."/>
            <person name="Hibbett D.S."/>
            <person name="Martin F."/>
            <person name="Nordberg H.P."/>
            <person name="Cantor M.N."/>
            <person name="Hua S.X."/>
        </authorList>
    </citation>
    <scope>NUCLEOTIDE SEQUENCE [LARGE SCALE GENOMIC DNA]</scope>
    <source>
        <strain evidence="7 8">Zn</strain>
    </source>
</reference>
<gene>
    <name evidence="7" type="ORF">OIDMADRAFT_39600</name>
</gene>
<dbReference type="Pfam" id="PF13520">
    <property type="entry name" value="AA_permease_2"/>
    <property type="match status" value="1"/>
</dbReference>
<evidence type="ECO:0008006" key="9">
    <source>
        <dbReference type="Google" id="ProtNLM"/>
    </source>
</evidence>
<protein>
    <recommendedName>
        <fullName evidence="9">Amino acid permease/ SLC12A domain-containing protein</fullName>
    </recommendedName>
</protein>
<evidence type="ECO:0000256" key="2">
    <source>
        <dbReference type="ARBA" id="ARBA00022448"/>
    </source>
</evidence>
<reference evidence="8" key="2">
    <citation type="submission" date="2015-01" db="EMBL/GenBank/DDBJ databases">
        <title>Evolutionary Origins and Diversification of the Mycorrhizal Mutualists.</title>
        <authorList>
            <consortium name="DOE Joint Genome Institute"/>
            <consortium name="Mycorrhizal Genomics Consortium"/>
            <person name="Kohler A."/>
            <person name="Kuo A."/>
            <person name="Nagy L.G."/>
            <person name="Floudas D."/>
            <person name="Copeland A."/>
            <person name="Barry K.W."/>
            <person name="Cichocki N."/>
            <person name="Veneault-Fourrey C."/>
            <person name="LaButti K."/>
            <person name="Lindquist E.A."/>
            <person name="Lipzen A."/>
            <person name="Lundell T."/>
            <person name="Morin E."/>
            <person name="Murat C."/>
            <person name="Riley R."/>
            <person name="Ohm R."/>
            <person name="Sun H."/>
            <person name="Tunlid A."/>
            <person name="Henrissat B."/>
            <person name="Grigoriev I.V."/>
            <person name="Hibbett D.S."/>
            <person name="Martin F."/>
        </authorList>
    </citation>
    <scope>NUCLEOTIDE SEQUENCE [LARGE SCALE GENOMIC DNA]</scope>
    <source>
        <strain evidence="8">Zn</strain>
    </source>
</reference>
<name>A0A0C3D222_OIDMZ</name>
<keyword evidence="8" id="KW-1185">Reference proteome</keyword>
<dbReference type="GO" id="GO:0022857">
    <property type="term" value="F:transmembrane transporter activity"/>
    <property type="evidence" value="ECO:0007669"/>
    <property type="project" value="InterPro"/>
</dbReference>
<comment type="subcellular location">
    <subcellularLocation>
        <location evidence="1">Membrane</location>
        <topology evidence="1">Multi-pass membrane protein</topology>
    </subcellularLocation>
</comment>
<organism evidence="7 8">
    <name type="scientific">Oidiodendron maius (strain Zn)</name>
    <dbReference type="NCBI Taxonomy" id="913774"/>
    <lineage>
        <taxon>Eukaryota</taxon>
        <taxon>Fungi</taxon>
        <taxon>Dikarya</taxon>
        <taxon>Ascomycota</taxon>
        <taxon>Pezizomycotina</taxon>
        <taxon>Leotiomycetes</taxon>
        <taxon>Leotiomycetes incertae sedis</taxon>
        <taxon>Myxotrichaceae</taxon>
        <taxon>Oidiodendron</taxon>
    </lineage>
</organism>
<evidence type="ECO:0000256" key="4">
    <source>
        <dbReference type="ARBA" id="ARBA00022989"/>
    </source>
</evidence>
<feature type="transmembrane region" description="Helical" evidence="6">
    <location>
        <begin position="170"/>
        <end position="190"/>
    </location>
</feature>
<proteinExistence type="predicted"/>
<keyword evidence="4 6" id="KW-1133">Transmembrane helix</keyword>
<dbReference type="OrthoDB" id="3257095at2759"/>
<feature type="transmembrane region" description="Helical" evidence="6">
    <location>
        <begin position="384"/>
        <end position="402"/>
    </location>
</feature>
<dbReference type="PIRSF" id="PIRSF006060">
    <property type="entry name" value="AA_transporter"/>
    <property type="match status" value="1"/>
</dbReference>
<feature type="transmembrane region" description="Helical" evidence="6">
    <location>
        <begin position="284"/>
        <end position="303"/>
    </location>
</feature>
<feature type="transmembrane region" description="Helical" evidence="6">
    <location>
        <begin position="414"/>
        <end position="434"/>
    </location>
</feature>
<sequence>MALKSATYELGERKDRDIQQERDRTELMRLGKVPVLKRSYGFMSILGFTTTILVTWEGVLMLVLPGGNQLTLSSGGPGGMIYMYLFAWIGAWCTFASLCELASMAPISAGQYFWVSMLAPPSAQRFLSYMTGWMTVLGWQALVASTAYISGTLIQAVVVLTIPSYEPHNWHGTLIVFAVLCWGMLINTSARKLLPVLEGPILCVHILGFFGVLVPLVVLSSHRASSDVWGAFENAGGWPTEGLSTMIGLLMSIFLFTGVDGAIHMSEEIKNASVVVPRSIMTSMALNGALGFAILLAAVYALGNIDDVLGSPTGLAGYSFLDILSTGVGSVGGAAAMGAVIIFMQIFGNVADMAAASRMLWAFSRDKAVPGWSFFVQLDKRTSLPIRCIIFSIIVSALLSLINIGSSTAFNDVVALVTSGYYTSYLMATALLLYRRLTGSINVRGPNDSPEEPVNNVGRRLVWGPWRIPGALGVVINAFSCIYLIVALFWSFWPSELPVTAENMNYNVLLIGTVVLVAVVYYLIRGRKEYTGPVVEINYSS</sequence>
<evidence type="ECO:0000256" key="5">
    <source>
        <dbReference type="ARBA" id="ARBA00023136"/>
    </source>
</evidence>
<accession>A0A0C3D222</accession>
<feature type="transmembrane region" description="Helical" evidence="6">
    <location>
        <begin position="81"/>
        <end position="105"/>
    </location>
</feature>
<dbReference type="PANTHER" id="PTHR45649:SF1">
    <property type="entry name" value="TRANSPORTER, PUTATIVE (EUROFUNG)-RELATED"/>
    <property type="match status" value="1"/>
</dbReference>
<dbReference type="Gene3D" id="1.20.1740.10">
    <property type="entry name" value="Amino acid/polyamine transporter I"/>
    <property type="match status" value="1"/>
</dbReference>
<dbReference type="InterPro" id="IPR002293">
    <property type="entry name" value="AA/rel_permease1"/>
</dbReference>
<dbReference type="AlphaFoldDB" id="A0A0C3D222"/>
<dbReference type="InParanoid" id="A0A0C3D222"/>